<proteinExistence type="predicted"/>
<dbReference type="PATRIC" id="fig|216938.3.peg.242"/>
<dbReference type="STRING" id="216938.SHELI_v1c02400"/>
<accession>A0A1B3SJT8</accession>
<name>A0A1B3SJT8_9MOLU</name>
<sequence>MAEKITLKDVVGINKILATKGYNSIKELQTYLEVIGEYIDDTFFSQDIIVERLVHYCEESYRFIDITVDKPLKDLTKKNMHDYMSNCKRALEKALYSDPEMFNFSIFVEIKSIVRYFLEKSYKYDSLTNYQSMYGINSIEFHQQNETFKYLYTVFDKFTYIARHLNEKYLKHKKVDVSELSLKFFTDFTKDISFLTKDVAHFQKLCDVIENITYSKAWHYIRKLRNTLEHDFTDPIEKYNITFSIELLFIIIGRIMLALSSTLKNELEIREELERLEKRR</sequence>
<dbReference type="EMBL" id="CP017015">
    <property type="protein sequence ID" value="AOG60195.1"/>
    <property type="molecule type" value="Genomic_DNA"/>
</dbReference>
<gene>
    <name evidence="1" type="ORF">SHELI_v1c02400</name>
</gene>
<dbReference type="Proteomes" id="UP000094378">
    <property type="component" value="Chromosome"/>
</dbReference>
<dbReference type="KEGG" id="shj:SHELI_v1c02400"/>
<evidence type="ECO:0000313" key="2">
    <source>
        <dbReference type="Proteomes" id="UP000094378"/>
    </source>
</evidence>
<dbReference type="OrthoDB" id="388595at2"/>
<dbReference type="AlphaFoldDB" id="A0A1B3SJT8"/>
<reference evidence="1 2" key="1">
    <citation type="submission" date="2016-08" db="EMBL/GenBank/DDBJ databases">
        <title>Complete genome sequence of Spiroplasma helicoides TABS-2 (DSM 22551).</title>
        <authorList>
            <person name="Shen W.-Y."/>
            <person name="Lo W.-S."/>
            <person name="Lai Y.-C."/>
            <person name="Kuo C.-H."/>
        </authorList>
    </citation>
    <scope>NUCLEOTIDE SEQUENCE [LARGE SCALE GENOMIC DNA]</scope>
    <source>
        <strain evidence="1 2">TABS-2</strain>
    </source>
</reference>
<dbReference type="RefSeq" id="WP_069115974.1">
    <property type="nucleotide sequence ID" value="NZ_CP017015.1"/>
</dbReference>
<keyword evidence="2" id="KW-1185">Reference proteome</keyword>
<protein>
    <submittedName>
        <fullName evidence="1">Uncharacterized protein</fullName>
    </submittedName>
</protein>
<organism evidence="1 2">
    <name type="scientific">Spiroplasma helicoides</name>
    <dbReference type="NCBI Taxonomy" id="216938"/>
    <lineage>
        <taxon>Bacteria</taxon>
        <taxon>Bacillati</taxon>
        <taxon>Mycoplasmatota</taxon>
        <taxon>Mollicutes</taxon>
        <taxon>Entomoplasmatales</taxon>
        <taxon>Spiroplasmataceae</taxon>
        <taxon>Spiroplasma</taxon>
    </lineage>
</organism>
<evidence type="ECO:0000313" key="1">
    <source>
        <dbReference type="EMBL" id="AOG60195.1"/>
    </source>
</evidence>